<feature type="region of interest" description="Disordered" evidence="1">
    <location>
        <begin position="114"/>
        <end position="156"/>
    </location>
</feature>
<feature type="region of interest" description="Disordered" evidence="1">
    <location>
        <begin position="1"/>
        <end position="22"/>
    </location>
</feature>
<dbReference type="AlphaFoldDB" id="A0A812R017"/>
<proteinExistence type="predicted"/>
<evidence type="ECO:0000313" key="2">
    <source>
        <dbReference type="EMBL" id="CAE7412484.1"/>
    </source>
</evidence>
<comment type="caution">
    <text evidence="2">The sequence shown here is derived from an EMBL/GenBank/DDBJ whole genome shotgun (WGS) entry which is preliminary data.</text>
</comment>
<evidence type="ECO:0000313" key="3">
    <source>
        <dbReference type="Proteomes" id="UP000649617"/>
    </source>
</evidence>
<gene>
    <name evidence="2" type="ORF">SPIL2461_LOCUS10170</name>
</gene>
<organism evidence="2 3">
    <name type="scientific">Symbiodinium pilosum</name>
    <name type="common">Dinoflagellate</name>
    <dbReference type="NCBI Taxonomy" id="2952"/>
    <lineage>
        <taxon>Eukaryota</taxon>
        <taxon>Sar</taxon>
        <taxon>Alveolata</taxon>
        <taxon>Dinophyceae</taxon>
        <taxon>Suessiales</taxon>
        <taxon>Symbiodiniaceae</taxon>
        <taxon>Symbiodinium</taxon>
    </lineage>
</organism>
<dbReference type="Proteomes" id="UP000649617">
    <property type="component" value="Unassembled WGS sequence"/>
</dbReference>
<name>A0A812R017_SYMPI</name>
<sequence length="214" mass="21703">MASSAAPTTSAPEITTEEPPTTIIDKAKTAAASRCNNIDAVAGEANSKRQLPTPAKVLPPLLNETTPLSFHYADANLTAALSKAPGVGIGVLLVGPDRPTLKQTAGEKAEAGSCHYLVGPQPHGSEDGPPSSSTASSPSPALQEAADDDDSAKGFDIEARDGLGGLRRSHPLATVGLRYNFLALQAISPTDPAAMNGVPVVPSAGILLPTIEGV</sequence>
<reference evidence="2" key="1">
    <citation type="submission" date="2021-02" db="EMBL/GenBank/DDBJ databases">
        <authorList>
            <person name="Dougan E. K."/>
            <person name="Rhodes N."/>
            <person name="Thang M."/>
            <person name="Chan C."/>
        </authorList>
    </citation>
    <scope>NUCLEOTIDE SEQUENCE</scope>
</reference>
<accession>A0A812R017</accession>
<dbReference type="EMBL" id="CAJNIZ010018580">
    <property type="protein sequence ID" value="CAE7412484.1"/>
    <property type="molecule type" value="Genomic_DNA"/>
</dbReference>
<evidence type="ECO:0000256" key="1">
    <source>
        <dbReference type="SAM" id="MobiDB-lite"/>
    </source>
</evidence>
<keyword evidence="3" id="KW-1185">Reference proteome</keyword>
<protein>
    <submittedName>
        <fullName evidence="2">Uncharacterized protein</fullName>
    </submittedName>
</protein>
<feature type="compositionally biased region" description="Low complexity" evidence="1">
    <location>
        <begin position="129"/>
        <end position="141"/>
    </location>
</feature>